<dbReference type="AlphaFoldDB" id="D3AZ72"/>
<dbReference type="STRING" id="670386.D3AZ72"/>
<feature type="coiled-coil region" evidence="1">
    <location>
        <begin position="31"/>
        <end position="58"/>
    </location>
</feature>
<evidence type="ECO:0000259" key="3">
    <source>
        <dbReference type="PROSITE" id="PS50181"/>
    </source>
</evidence>
<keyword evidence="5" id="KW-1185">Reference proteome</keyword>
<feature type="domain" description="F-box" evidence="3">
    <location>
        <begin position="107"/>
        <end position="137"/>
    </location>
</feature>
<dbReference type="Proteomes" id="UP000001396">
    <property type="component" value="Unassembled WGS sequence"/>
</dbReference>
<sequence length="260" mass="29077">MNNSLNERGMFIGDPLIDDLKSKQLSKVHDLVLLEAGLENVESEIAALLSQKLKLVDNIRRIKAEKQIIDESMVRVQQSVLVKWRNLANRFGLQYECNPTDNNFIIPSVISLLPMEVIINIFEYLSFHDIYFNVSRVLEHVGHASSQRIETTQGDSVFVLVESNTTTVATTSDSAKHHTGAADTSENTVRRPHRHSEDTAFRYPTAVRLQSVLFEPTPTTTTTTTTIARSTATARAVTRARISRRSYPTIAIATASYTTS</sequence>
<gene>
    <name evidence="4" type="ORF">PPL_01412</name>
</gene>
<evidence type="ECO:0000313" key="4">
    <source>
        <dbReference type="EMBL" id="EFA85455.1"/>
    </source>
</evidence>
<accession>D3AZ72</accession>
<dbReference type="EMBL" id="ADBJ01000007">
    <property type="protein sequence ID" value="EFA85455.1"/>
    <property type="molecule type" value="Genomic_DNA"/>
</dbReference>
<dbReference type="PROSITE" id="PS50181">
    <property type="entry name" value="FBOX"/>
    <property type="match status" value="1"/>
</dbReference>
<dbReference type="InterPro" id="IPR001810">
    <property type="entry name" value="F-box_dom"/>
</dbReference>
<feature type="region of interest" description="Disordered" evidence="2">
    <location>
        <begin position="170"/>
        <end position="199"/>
    </location>
</feature>
<proteinExistence type="predicted"/>
<keyword evidence="1" id="KW-0175">Coiled coil</keyword>
<name>D3AZ72_HETP5</name>
<dbReference type="GeneID" id="31356941"/>
<evidence type="ECO:0000256" key="1">
    <source>
        <dbReference type="SAM" id="Coils"/>
    </source>
</evidence>
<evidence type="ECO:0000313" key="5">
    <source>
        <dbReference type="Proteomes" id="UP000001396"/>
    </source>
</evidence>
<organism evidence="4 5">
    <name type="scientific">Heterostelium pallidum (strain ATCC 26659 / Pp 5 / PN500)</name>
    <name type="common">Cellular slime mold</name>
    <name type="synonym">Polysphondylium pallidum</name>
    <dbReference type="NCBI Taxonomy" id="670386"/>
    <lineage>
        <taxon>Eukaryota</taxon>
        <taxon>Amoebozoa</taxon>
        <taxon>Evosea</taxon>
        <taxon>Eumycetozoa</taxon>
        <taxon>Dictyostelia</taxon>
        <taxon>Acytosteliales</taxon>
        <taxon>Acytosteliaceae</taxon>
        <taxon>Heterostelium</taxon>
    </lineage>
</organism>
<protein>
    <recommendedName>
        <fullName evidence="3">F-box domain-containing protein</fullName>
    </recommendedName>
</protein>
<evidence type="ECO:0000256" key="2">
    <source>
        <dbReference type="SAM" id="MobiDB-lite"/>
    </source>
</evidence>
<reference evidence="4 5" key="1">
    <citation type="journal article" date="2011" name="Genome Res.">
        <title>Phylogeny-wide analysis of social amoeba genomes highlights ancient origins for complex intercellular communication.</title>
        <authorList>
            <person name="Heidel A.J."/>
            <person name="Lawal H.M."/>
            <person name="Felder M."/>
            <person name="Schilde C."/>
            <person name="Helps N.R."/>
            <person name="Tunggal B."/>
            <person name="Rivero F."/>
            <person name="John U."/>
            <person name="Schleicher M."/>
            <person name="Eichinger L."/>
            <person name="Platzer M."/>
            <person name="Noegel A.A."/>
            <person name="Schaap P."/>
            <person name="Gloeckner G."/>
        </authorList>
    </citation>
    <scope>NUCLEOTIDE SEQUENCE [LARGE SCALE GENOMIC DNA]</scope>
    <source>
        <strain evidence="5">ATCC 26659 / Pp 5 / PN500</strain>
    </source>
</reference>
<dbReference type="RefSeq" id="XP_020437564.1">
    <property type="nucleotide sequence ID" value="XM_020572421.1"/>
</dbReference>
<comment type="caution">
    <text evidence="4">The sequence shown here is derived from an EMBL/GenBank/DDBJ whole genome shotgun (WGS) entry which is preliminary data.</text>
</comment>
<dbReference type="InParanoid" id="D3AZ72"/>